<evidence type="ECO:0000259" key="1">
    <source>
        <dbReference type="Pfam" id="PF07883"/>
    </source>
</evidence>
<sequence length="106" mass="11723">MQEFITPPNHKGFSAKKLFDENGKIKWGAIAYIDKNGGGPEGNHTHEENHIFIVVDGEARVMLDDQAVIVKKNESFFVNGMTPHSIWNNTDQTTVVIKISVEGGAD</sequence>
<accession>A0A4P6LT84</accession>
<dbReference type="InterPro" id="IPR011051">
    <property type="entry name" value="RmlC_Cupin_sf"/>
</dbReference>
<dbReference type="Gene3D" id="2.60.120.10">
    <property type="entry name" value="Jelly Rolls"/>
    <property type="match status" value="1"/>
</dbReference>
<name>A0A4P6LT84_9FIRM</name>
<dbReference type="EMBL" id="CP035945">
    <property type="protein sequence ID" value="QBE95169.1"/>
    <property type="molecule type" value="Genomic_DNA"/>
</dbReference>
<proteinExistence type="predicted"/>
<reference evidence="2 3" key="1">
    <citation type="submission" date="2019-01" db="EMBL/GenBank/DDBJ databases">
        <title>PMF-metabolizing Aryl O-demethylase.</title>
        <authorList>
            <person name="Kim M."/>
        </authorList>
    </citation>
    <scope>NUCLEOTIDE SEQUENCE [LARGE SCALE GENOMIC DNA]</scope>
    <source>
        <strain evidence="2 3">PMF1</strain>
    </source>
</reference>
<dbReference type="SUPFAM" id="SSF51182">
    <property type="entry name" value="RmlC-like cupins"/>
    <property type="match status" value="1"/>
</dbReference>
<dbReference type="RefSeq" id="WP_130179800.1">
    <property type="nucleotide sequence ID" value="NZ_CP035945.1"/>
</dbReference>
<dbReference type="AlphaFoldDB" id="A0A4P6LT84"/>
<feature type="domain" description="Cupin type-2" evidence="1">
    <location>
        <begin position="38"/>
        <end position="97"/>
    </location>
</feature>
<dbReference type="Pfam" id="PF07883">
    <property type="entry name" value="Cupin_2"/>
    <property type="match status" value="1"/>
</dbReference>
<gene>
    <name evidence="2" type="ORF">PMF13cell1_00672</name>
</gene>
<evidence type="ECO:0000313" key="3">
    <source>
        <dbReference type="Proteomes" id="UP000289794"/>
    </source>
</evidence>
<dbReference type="KEGG" id="bpro:PMF13cell1_00672"/>
<protein>
    <recommendedName>
        <fullName evidence="1">Cupin type-2 domain-containing protein</fullName>
    </recommendedName>
</protein>
<dbReference type="InterPro" id="IPR014710">
    <property type="entry name" value="RmlC-like_jellyroll"/>
</dbReference>
<organism evidence="2 3">
    <name type="scientific">Blautia producta</name>
    <dbReference type="NCBI Taxonomy" id="33035"/>
    <lineage>
        <taxon>Bacteria</taxon>
        <taxon>Bacillati</taxon>
        <taxon>Bacillota</taxon>
        <taxon>Clostridia</taxon>
        <taxon>Lachnospirales</taxon>
        <taxon>Lachnospiraceae</taxon>
        <taxon>Blautia</taxon>
    </lineage>
</organism>
<dbReference type="InterPro" id="IPR013096">
    <property type="entry name" value="Cupin_2"/>
</dbReference>
<dbReference type="Proteomes" id="UP000289794">
    <property type="component" value="Chromosome"/>
</dbReference>
<evidence type="ECO:0000313" key="2">
    <source>
        <dbReference type="EMBL" id="QBE95169.1"/>
    </source>
</evidence>